<dbReference type="AlphaFoldDB" id="A0A1Y2CBJ5"/>
<protein>
    <submittedName>
        <fullName evidence="2">Uncharacterized protein</fullName>
    </submittedName>
</protein>
<gene>
    <name evidence="2" type="ORF">BCR33DRAFT_850916</name>
</gene>
<feature type="compositionally biased region" description="Polar residues" evidence="1">
    <location>
        <begin position="119"/>
        <end position="167"/>
    </location>
</feature>
<feature type="region of interest" description="Disordered" evidence="1">
    <location>
        <begin position="242"/>
        <end position="264"/>
    </location>
</feature>
<evidence type="ECO:0000313" key="3">
    <source>
        <dbReference type="Proteomes" id="UP000193642"/>
    </source>
</evidence>
<keyword evidence="3" id="KW-1185">Reference proteome</keyword>
<proteinExistence type="predicted"/>
<dbReference type="EMBL" id="MCGO01000024">
    <property type="protein sequence ID" value="ORY43705.1"/>
    <property type="molecule type" value="Genomic_DNA"/>
</dbReference>
<feature type="compositionally biased region" description="Low complexity" evidence="1">
    <location>
        <begin position="243"/>
        <end position="264"/>
    </location>
</feature>
<sequence length="302" mass="31796">MQQMEAERRLAAHHLTVPTTLFQTTTHRTSNLDGSRTGRTVLQFMCVTRFTCCVAPNDFNTGKTTCRPSYDCYNPNYQNTGSTGPSTGNTNQGYQNTGTSPTTQSQNSQNTDSTSLQTGNNGAPSFASQYDGTDNANQQGGMSRASSSFIQGDPSTNDNSNAGNYDSYAQDNSVSSSSSCVYGAWACGQDGVTLFQCSYVQGNVLSWRQHSQCQQGLICSNKSGAGGNGFVGCDYPNGGASSGQIGQTNQGNQGQQNNNGTTKGNNKVALGLANMVITPVDKMELQSTSVATDKAAVCLGLN</sequence>
<name>A0A1Y2CBJ5_9FUNG</name>
<feature type="compositionally biased region" description="Low complexity" evidence="1">
    <location>
        <begin position="81"/>
        <end position="118"/>
    </location>
</feature>
<reference evidence="2 3" key="1">
    <citation type="submission" date="2016-07" db="EMBL/GenBank/DDBJ databases">
        <title>Pervasive Adenine N6-methylation of Active Genes in Fungi.</title>
        <authorList>
            <consortium name="DOE Joint Genome Institute"/>
            <person name="Mondo S.J."/>
            <person name="Dannebaum R.O."/>
            <person name="Kuo R.C."/>
            <person name="Labutti K."/>
            <person name="Haridas S."/>
            <person name="Kuo A."/>
            <person name="Salamov A."/>
            <person name="Ahrendt S.R."/>
            <person name="Lipzen A."/>
            <person name="Sullivan W."/>
            <person name="Andreopoulos W.B."/>
            <person name="Clum A."/>
            <person name="Lindquist E."/>
            <person name="Daum C."/>
            <person name="Ramamoorthy G.K."/>
            <person name="Gryganskyi A."/>
            <person name="Culley D."/>
            <person name="Magnuson J.K."/>
            <person name="James T.Y."/>
            <person name="O'Malley M.A."/>
            <person name="Stajich J.E."/>
            <person name="Spatafora J.W."/>
            <person name="Visel A."/>
            <person name="Grigoriev I.V."/>
        </authorList>
    </citation>
    <scope>NUCLEOTIDE SEQUENCE [LARGE SCALE GENOMIC DNA]</scope>
    <source>
        <strain evidence="2 3">JEL800</strain>
    </source>
</reference>
<comment type="caution">
    <text evidence="2">The sequence shown here is derived from an EMBL/GenBank/DDBJ whole genome shotgun (WGS) entry which is preliminary data.</text>
</comment>
<feature type="region of interest" description="Disordered" evidence="1">
    <location>
        <begin position="81"/>
        <end position="167"/>
    </location>
</feature>
<evidence type="ECO:0000256" key="1">
    <source>
        <dbReference type="SAM" id="MobiDB-lite"/>
    </source>
</evidence>
<accession>A0A1Y2CBJ5</accession>
<evidence type="ECO:0000313" key="2">
    <source>
        <dbReference type="EMBL" id="ORY43705.1"/>
    </source>
</evidence>
<organism evidence="2 3">
    <name type="scientific">Rhizoclosmatium globosum</name>
    <dbReference type="NCBI Taxonomy" id="329046"/>
    <lineage>
        <taxon>Eukaryota</taxon>
        <taxon>Fungi</taxon>
        <taxon>Fungi incertae sedis</taxon>
        <taxon>Chytridiomycota</taxon>
        <taxon>Chytridiomycota incertae sedis</taxon>
        <taxon>Chytridiomycetes</taxon>
        <taxon>Chytridiales</taxon>
        <taxon>Chytriomycetaceae</taxon>
        <taxon>Rhizoclosmatium</taxon>
    </lineage>
</organism>
<dbReference type="Proteomes" id="UP000193642">
    <property type="component" value="Unassembled WGS sequence"/>
</dbReference>